<keyword evidence="4" id="KW-0479">Metal-binding</keyword>
<dbReference type="GO" id="GO:0046872">
    <property type="term" value="F:metal ion binding"/>
    <property type="evidence" value="ECO:0007669"/>
    <property type="project" value="UniProtKB-KW"/>
</dbReference>
<dbReference type="EMBL" id="CM008971">
    <property type="protein sequence ID" value="PNW77948.1"/>
    <property type="molecule type" value="Genomic_DNA"/>
</dbReference>
<dbReference type="Gramene" id="PNW77948">
    <property type="protein sequence ID" value="PNW77948"/>
    <property type="gene ID" value="CHLRE_10g458183v5"/>
</dbReference>
<keyword evidence="5" id="KW-0276">Fatty acid metabolism</keyword>
<evidence type="ECO:0000313" key="12">
    <source>
        <dbReference type="EMBL" id="PNW77948.1"/>
    </source>
</evidence>
<dbReference type="Proteomes" id="UP000006906">
    <property type="component" value="Chromosome 10"/>
</dbReference>
<accession>A0A2K3DBN6</accession>
<dbReference type="InterPro" id="IPR009078">
    <property type="entry name" value="Ferritin-like_SF"/>
</dbReference>
<feature type="region of interest" description="Disordered" evidence="11">
    <location>
        <begin position="106"/>
        <end position="128"/>
    </location>
</feature>
<evidence type="ECO:0000256" key="1">
    <source>
        <dbReference type="ARBA" id="ARBA00001954"/>
    </source>
</evidence>
<comment type="similarity">
    <text evidence="2">Belongs to the fatty acid desaturase type 2 family.</text>
</comment>
<evidence type="ECO:0000256" key="10">
    <source>
        <dbReference type="ARBA" id="ARBA00023160"/>
    </source>
</evidence>
<evidence type="ECO:0000256" key="5">
    <source>
        <dbReference type="ARBA" id="ARBA00022832"/>
    </source>
</evidence>
<keyword evidence="6" id="KW-0809">Transit peptide</keyword>
<proteinExistence type="inferred from homology"/>
<reference evidence="12 13" key="1">
    <citation type="journal article" date="2007" name="Science">
        <title>The Chlamydomonas genome reveals the evolution of key animal and plant functions.</title>
        <authorList>
            <person name="Merchant S.S."/>
            <person name="Prochnik S.E."/>
            <person name="Vallon O."/>
            <person name="Harris E.H."/>
            <person name="Karpowicz S.J."/>
            <person name="Witman G.B."/>
            <person name="Terry A."/>
            <person name="Salamov A."/>
            <person name="Fritz-Laylin L.K."/>
            <person name="Marechal-Drouard L."/>
            <person name="Marshall W.F."/>
            <person name="Qu L.H."/>
            <person name="Nelson D.R."/>
            <person name="Sanderfoot A.A."/>
            <person name="Spalding M.H."/>
            <person name="Kapitonov V.V."/>
            <person name="Ren Q."/>
            <person name="Ferris P."/>
            <person name="Lindquist E."/>
            <person name="Shapiro H."/>
            <person name="Lucas S.M."/>
            <person name="Grimwood J."/>
            <person name="Schmutz J."/>
            <person name="Cardol P."/>
            <person name="Cerutti H."/>
            <person name="Chanfreau G."/>
            <person name="Chen C.L."/>
            <person name="Cognat V."/>
            <person name="Croft M.T."/>
            <person name="Dent R."/>
            <person name="Dutcher S."/>
            <person name="Fernandez E."/>
            <person name="Fukuzawa H."/>
            <person name="Gonzalez-Ballester D."/>
            <person name="Gonzalez-Halphen D."/>
            <person name="Hallmann A."/>
            <person name="Hanikenne M."/>
            <person name="Hippler M."/>
            <person name="Inwood W."/>
            <person name="Jabbari K."/>
            <person name="Kalanon M."/>
            <person name="Kuras R."/>
            <person name="Lefebvre P.A."/>
            <person name="Lemaire S.D."/>
            <person name="Lobanov A.V."/>
            <person name="Lohr M."/>
            <person name="Manuell A."/>
            <person name="Meier I."/>
            <person name="Mets L."/>
            <person name="Mittag M."/>
            <person name="Mittelmeier T."/>
            <person name="Moroney J.V."/>
            <person name="Moseley J."/>
            <person name="Napoli C."/>
            <person name="Nedelcu A.M."/>
            <person name="Niyogi K."/>
            <person name="Novoselov S.V."/>
            <person name="Paulsen I.T."/>
            <person name="Pazour G."/>
            <person name="Purton S."/>
            <person name="Ral J.P."/>
            <person name="Riano-Pachon D.M."/>
            <person name="Riekhof W."/>
            <person name="Rymarquis L."/>
            <person name="Schroda M."/>
            <person name="Stern D."/>
            <person name="Umen J."/>
            <person name="Willows R."/>
            <person name="Wilson N."/>
            <person name="Zimmer S.L."/>
            <person name="Allmer J."/>
            <person name="Balk J."/>
            <person name="Bisova K."/>
            <person name="Chen C.J."/>
            <person name="Elias M."/>
            <person name="Gendler K."/>
            <person name="Hauser C."/>
            <person name="Lamb M.R."/>
            <person name="Ledford H."/>
            <person name="Long J.C."/>
            <person name="Minagawa J."/>
            <person name="Page M.D."/>
            <person name="Pan J."/>
            <person name="Pootakham W."/>
            <person name="Roje S."/>
            <person name="Rose A."/>
            <person name="Stahlberg E."/>
            <person name="Terauchi A.M."/>
            <person name="Yang P."/>
            <person name="Ball S."/>
            <person name="Bowler C."/>
            <person name="Dieckmann C.L."/>
            <person name="Gladyshev V.N."/>
            <person name="Green P."/>
            <person name="Jorgensen R."/>
            <person name="Mayfield S."/>
            <person name="Mueller-Roeber B."/>
            <person name="Rajamani S."/>
            <person name="Sayre R.T."/>
            <person name="Brokstein P."/>
            <person name="Dubchak I."/>
            <person name="Goodstein D."/>
            <person name="Hornick L."/>
            <person name="Huang Y.W."/>
            <person name="Jhaveri J."/>
            <person name="Luo Y."/>
            <person name="Martinez D."/>
            <person name="Ngau W.C."/>
            <person name="Otillar B."/>
            <person name="Poliakov A."/>
            <person name="Porter A."/>
            <person name="Szajkowski L."/>
            <person name="Werner G."/>
            <person name="Zhou K."/>
            <person name="Grigoriev I.V."/>
            <person name="Rokhsar D.S."/>
            <person name="Grossman A.R."/>
        </authorList>
    </citation>
    <scope>NUCLEOTIDE SEQUENCE [LARGE SCALE GENOMIC DNA]</scope>
    <source>
        <strain evidence="13">CC-503</strain>
    </source>
</reference>
<comment type="cofactor">
    <cofactor evidence="1">
        <name>Fe(2+)</name>
        <dbReference type="ChEBI" id="CHEBI:29033"/>
    </cofactor>
</comment>
<dbReference type="KEGG" id="cre:CHLRE_10g458183v5"/>
<sequence>MRVGTSTLGQAAREELPLLWRVRTAVWRLARRLSRLLWVRGSVNASGTAAAGDFRHGPDGPIFWLDRQRLHSLSDYGRDVMRSISGWAAAELPKYLKDMGKHWQPADLLPDSSSPDFFDQTQGVHTQK</sequence>
<dbReference type="RefSeq" id="XP_042920498.1">
    <property type="nucleotide sequence ID" value="XM_043067101.1"/>
</dbReference>
<keyword evidence="7" id="KW-0560">Oxidoreductase</keyword>
<evidence type="ECO:0000313" key="13">
    <source>
        <dbReference type="Proteomes" id="UP000006906"/>
    </source>
</evidence>
<keyword evidence="13" id="KW-1185">Reference proteome</keyword>
<evidence type="ECO:0000256" key="3">
    <source>
        <dbReference type="ARBA" id="ARBA00022516"/>
    </source>
</evidence>
<evidence type="ECO:0000256" key="7">
    <source>
        <dbReference type="ARBA" id="ARBA00023002"/>
    </source>
</evidence>
<dbReference type="GO" id="GO:0045300">
    <property type="term" value="F:stearoyl-[ACP] desaturase activity"/>
    <property type="evidence" value="ECO:0007669"/>
    <property type="project" value="InterPro"/>
</dbReference>
<dbReference type="InParanoid" id="A0A2K3DBN6"/>
<dbReference type="InterPro" id="IPR005067">
    <property type="entry name" value="Fatty_acid_desaturase-2"/>
</dbReference>
<evidence type="ECO:0000256" key="9">
    <source>
        <dbReference type="ARBA" id="ARBA00023098"/>
    </source>
</evidence>
<protein>
    <submittedName>
        <fullName evidence="12">Uncharacterized protein</fullName>
    </submittedName>
</protein>
<dbReference type="SUPFAM" id="SSF47240">
    <property type="entry name" value="Ferritin-like"/>
    <property type="match status" value="1"/>
</dbReference>
<dbReference type="GeneID" id="66055129"/>
<keyword evidence="10" id="KW-0275">Fatty acid biosynthesis</keyword>
<dbReference type="InterPro" id="IPR012348">
    <property type="entry name" value="RNR-like"/>
</dbReference>
<organism evidence="12 13">
    <name type="scientific">Chlamydomonas reinhardtii</name>
    <name type="common">Chlamydomonas smithii</name>
    <dbReference type="NCBI Taxonomy" id="3055"/>
    <lineage>
        <taxon>Eukaryota</taxon>
        <taxon>Viridiplantae</taxon>
        <taxon>Chlorophyta</taxon>
        <taxon>core chlorophytes</taxon>
        <taxon>Chlorophyceae</taxon>
        <taxon>CS clade</taxon>
        <taxon>Chlamydomonadales</taxon>
        <taxon>Chlamydomonadaceae</taxon>
        <taxon>Chlamydomonas</taxon>
    </lineage>
</organism>
<dbReference type="Gene3D" id="1.10.620.20">
    <property type="entry name" value="Ribonucleotide Reductase, subunit A"/>
    <property type="match status" value="1"/>
</dbReference>
<evidence type="ECO:0000256" key="11">
    <source>
        <dbReference type="SAM" id="MobiDB-lite"/>
    </source>
</evidence>
<gene>
    <name evidence="12" type="ORF">CHLRE_10g458183v5</name>
</gene>
<keyword evidence="3" id="KW-0444">Lipid biosynthesis</keyword>
<feature type="compositionally biased region" description="Polar residues" evidence="11">
    <location>
        <begin position="111"/>
        <end position="128"/>
    </location>
</feature>
<dbReference type="GO" id="GO:0006633">
    <property type="term" value="P:fatty acid biosynthetic process"/>
    <property type="evidence" value="ECO:0007669"/>
    <property type="project" value="UniProtKB-KW"/>
</dbReference>
<keyword evidence="8" id="KW-0408">Iron</keyword>
<dbReference type="Pfam" id="PF03405">
    <property type="entry name" value="FA_desaturase_2"/>
    <property type="match status" value="1"/>
</dbReference>
<keyword evidence="9" id="KW-0443">Lipid metabolism</keyword>
<evidence type="ECO:0000256" key="8">
    <source>
        <dbReference type="ARBA" id="ARBA00023004"/>
    </source>
</evidence>
<evidence type="ECO:0000256" key="4">
    <source>
        <dbReference type="ARBA" id="ARBA00022723"/>
    </source>
</evidence>
<evidence type="ECO:0000256" key="2">
    <source>
        <dbReference type="ARBA" id="ARBA00008749"/>
    </source>
</evidence>
<evidence type="ECO:0000256" key="6">
    <source>
        <dbReference type="ARBA" id="ARBA00022946"/>
    </source>
</evidence>
<dbReference type="AlphaFoldDB" id="A0A2K3DBN6"/>
<name>A0A2K3DBN6_CHLRE</name>